<comment type="caution">
    <text evidence="1">The sequence shown here is derived from an EMBL/GenBank/DDBJ whole genome shotgun (WGS) entry which is preliminary data.</text>
</comment>
<dbReference type="RefSeq" id="WP_099151592.1">
    <property type="nucleotide sequence ID" value="NZ_PDUD01000023.1"/>
</dbReference>
<reference evidence="1 2" key="1">
    <citation type="submission" date="2017-10" db="EMBL/GenBank/DDBJ databases">
        <title>The draft genome sequence of Lewinella nigricans NBRC 102662.</title>
        <authorList>
            <person name="Wang K."/>
        </authorList>
    </citation>
    <scope>NUCLEOTIDE SEQUENCE [LARGE SCALE GENOMIC DNA]</scope>
    <source>
        <strain evidence="1 2">NBRC 102662</strain>
    </source>
</reference>
<sequence length="164" mass="19137">MKNLIYCFVFLYLGCNKSENGQKTHPYEKEAKTALFILTALGHDNYGARIDGDGELYDTTFLLSGNLTMSYIDTSDHNLELFFQWVKDQDTLYPLPRNRYYHTVGFAKDTLKYVNVDDGISLDISSEILYSDSIQEQVDDYIKWNRFRINPSFIDAYNAMKLYQ</sequence>
<dbReference type="AlphaFoldDB" id="A0A2D0N980"/>
<accession>A0A2D0N980</accession>
<organism evidence="1 2">
    <name type="scientific">Flavilitoribacter nigricans (strain ATCC 23147 / DSM 23189 / NBRC 102662 / NCIMB 1420 / SS-2)</name>
    <name type="common">Lewinella nigricans</name>
    <dbReference type="NCBI Taxonomy" id="1122177"/>
    <lineage>
        <taxon>Bacteria</taxon>
        <taxon>Pseudomonadati</taxon>
        <taxon>Bacteroidota</taxon>
        <taxon>Saprospiria</taxon>
        <taxon>Saprospirales</taxon>
        <taxon>Lewinellaceae</taxon>
        <taxon>Flavilitoribacter</taxon>
    </lineage>
</organism>
<protein>
    <submittedName>
        <fullName evidence="1">Uncharacterized protein</fullName>
    </submittedName>
</protein>
<proteinExistence type="predicted"/>
<evidence type="ECO:0000313" key="2">
    <source>
        <dbReference type="Proteomes" id="UP000223913"/>
    </source>
</evidence>
<gene>
    <name evidence="1" type="ORF">CRP01_18650</name>
</gene>
<dbReference type="Proteomes" id="UP000223913">
    <property type="component" value="Unassembled WGS sequence"/>
</dbReference>
<dbReference type="EMBL" id="PDUD01000023">
    <property type="protein sequence ID" value="PHN05045.1"/>
    <property type="molecule type" value="Genomic_DNA"/>
</dbReference>
<keyword evidence="2" id="KW-1185">Reference proteome</keyword>
<evidence type="ECO:0000313" key="1">
    <source>
        <dbReference type="EMBL" id="PHN05045.1"/>
    </source>
</evidence>
<name>A0A2D0N980_FLAN2</name>